<dbReference type="CDD" id="cd17329">
    <property type="entry name" value="MFS_MdtH_MDR_like"/>
    <property type="match status" value="1"/>
</dbReference>
<dbReference type="GO" id="GO:0005886">
    <property type="term" value="C:plasma membrane"/>
    <property type="evidence" value="ECO:0007669"/>
    <property type="project" value="UniProtKB-SubCell"/>
</dbReference>
<accession>A0A2A7BPC8</accession>
<dbReference type="InterPro" id="IPR011701">
    <property type="entry name" value="MFS"/>
</dbReference>
<feature type="transmembrane region" description="Helical" evidence="7">
    <location>
        <begin position="142"/>
        <end position="161"/>
    </location>
</feature>
<keyword evidence="2" id="KW-0813">Transport</keyword>
<dbReference type="EMBL" id="NVPQ01000053">
    <property type="protein sequence ID" value="PDY39765.1"/>
    <property type="molecule type" value="Genomic_DNA"/>
</dbReference>
<keyword evidence="3" id="KW-1003">Cell membrane</keyword>
<dbReference type="Proteomes" id="UP000220111">
    <property type="component" value="Unassembled WGS sequence"/>
</dbReference>
<feature type="transmembrane region" description="Helical" evidence="7">
    <location>
        <begin position="259"/>
        <end position="281"/>
    </location>
</feature>
<feature type="transmembrane region" description="Helical" evidence="7">
    <location>
        <begin position="383"/>
        <end position="401"/>
    </location>
</feature>
<comment type="caution">
    <text evidence="9">The sequence shown here is derived from an EMBL/GenBank/DDBJ whole genome shotgun (WGS) entry which is preliminary data.</text>
</comment>
<reference evidence="9 10" key="1">
    <citation type="submission" date="2017-09" db="EMBL/GenBank/DDBJ databases">
        <title>Large-scale bioinformatics analysis of Bacillus genomes uncovers conserved roles of natural products in bacterial physiology.</title>
        <authorList>
            <consortium name="Agbiome Team Llc"/>
            <person name="Bleich R.M."/>
            <person name="Grubbs K.J."/>
            <person name="Santa Maria K.C."/>
            <person name="Allen S.E."/>
            <person name="Farag S."/>
            <person name="Shank E.A."/>
            <person name="Bowers A."/>
        </authorList>
    </citation>
    <scope>NUCLEOTIDE SEQUENCE [LARGE SCALE GENOMIC DNA]</scope>
    <source>
        <strain evidence="9 10">AFS098222</strain>
    </source>
</reference>
<feature type="domain" description="Major facilitator superfamily (MFS) profile" evidence="8">
    <location>
        <begin position="1"/>
        <end position="410"/>
    </location>
</feature>
<evidence type="ECO:0000256" key="3">
    <source>
        <dbReference type="ARBA" id="ARBA00022475"/>
    </source>
</evidence>
<evidence type="ECO:0000259" key="8">
    <source>
        <dbReference type="PROSITE" id="PS50850"/>
    </source>
</evidence>
<feature type="transmembrane region" description="Helical" evidence="7">
    <location>
        <begin position="74"/>
        <end position="94"/>
    </location>
</feature>
<dbReference type="AlphaFoldDB" id="A0A2A7BPC8"/>
<dbReference type="PANTHER" id="PTHR23517">
    <property type="entry name" value="RESISTANCE PROTEIN MDTM, PUTATIVE-RELATED-RELATED"/>
    <property type="match status" value="1"/>
</dbReference>
<keyword evidence="6 7" id="KW-0472">Membrane</keyword>
<evidence type="ECO:0000313" key="10">
    <source>
        <dbReference type="Proteomes" id="UP000220111"/>
    </source>
</evidence>
<evidence type="ECO:0000256" key="4">
    <source>
        <dbReference type="ARBA" id="ARBA00022692"/>
    </source>
</evidence>
<feature type="transmembrane region" description="Helical" evidence="7">
    <location>
        <begin position="42"/>
        <end position="62"/>
    </location>
</feature>
<gene>
    <name evidence="9" type="ORF">COO17_18385</name>
</gene>
<dbReference type="PROSITE" id="PS50850">
    <property type="entry name" value="MFS"/>
    <property type="match status" value="1"/>
</dbReference>
<dbReference type="Pfam" id="PF07690">
    <property type="entry name" value="MFS_1"/>
    <property type="match status" value="1"/>
</dbReference>
<name>A0A2A7BPC8_9BACI</name>
<sequence>MKWKEFEQNIKVRLITSFFNRAVTSAVMPFMALFFAQEINKVWAGLFLILTVILSFFSNLIGGYISDRFQRKKILLLTSFSSTLMFLFMTLSLYPTDKMIWLFAIAYVGFIITSSLGRPSMQAIIIDSTTPENRKAVYTIDYWLMNLSMAIGAALGGFLYINHQQELFILLTCVSATVPIAYKIWLVTEVKECLEKRQENIVLDLIQNYKIAIQDRAFLRVVIGSTCIFAAEFSLNSYIGVRLSETFNPISIGNFEIVGVRMLSILNIQNMLLVVCLTFIVNKFTDHLSGKKALLLGLVLYGVGYVVVTSANTWYVLIIFNFIATVGELVYSPIRNAEQANMIPADKRGSYSAFAGLSDIGADLIARMTIIVGAFLIPTMMSVYIGMIVIIGAFFLYKGLFVRTNSQSQERLNKISIKCLK</sequence>
<evidence type="ECO:0000313" key="9">
    <source>
        <dbReference type="EMBL" id="PDY39765.1"/>
    </source>
</evidence>
<protein>
    <submittedName>
        <fullName evidence="9">MFS transporter</fullName>
    </submittedName>
</protein>
<evidence type="ECO:0000256" key="7">
    <source>
        <dbReference type="SAM" id="Phobius"/>
    </source>
</evidence>
<comment type="subcellular location">
    <subcellularLocation>
        <location evidence="1">Cell membrane</location>
        <topology evidence="1">Multi-pass membrane protein</topology>
    </subcellularLocation>
</comment>
<proteinExistence type="predicted"/>
<feature type="transmembrane region" description="Helical" evidence="7">
    <location>
        <begin position="293"/>
        <end position="308"/>
    </location>
</feature>
<evidence type="ECO:0000256" key="6">
    <source>
        <dbReference type="ARBA" id="ARBA00023136"/>
    </source>
</evidence>
<dbReference type="InterPro" id="IPR050171">
    <property type="entry name" value="MFS_Transporters"/>
</dbReference>
<dbReference type="InterPro" id="IPR036259">
    <property type="entry name" value="MFS_trans_sf"/>
</dbReference>
<keyword evidence="5 7" id="KW-1133">Transmembrane helix</keyword>
<dbReference type="Gene3D" id="1.20.1250.20">
    <property type="entry name" value="MFS general substrate transporter like domains"/>
    <property type="match status" value="1"/>
</dbReference>
<dbReference type="SUPFAM" id="SSF103473">
    <property type="entry name" value="MFS general substrate transporter"/>
    <property type="match status" value="1"/>
</dbReference>
<feature type="transmembrane region" description="Helical" evidence="7">
    <location>
        <begin position="167"/>
        <end position="187"/>
    </location>
</feature>
<feature type="transmembrane region" description="Helical" evidence="7">
    <location>
        <begin position="12"/>
        <end position="36"/>
    </location>
</feature>
<keyword evidence="4 7" id="KW-0812">Transmembrane</keyword>
<evidence type="ECO:0000256" key="1">
    <source>
        <dbReference type="ARBA" id="ARBA00004651"/>
    </source>
</evidence>
<dbReference type="PANTHER" id="PTHR23517:SF3">
    <property type="entry name" value="INTEGRAL MEMBRANE TRANSPORT PROTEIN"/>
    <property type="match status" value="1"/>
</dbReference>
<dbReference type="RefSeq" id="WP_097815647.1">
    <property type="nucleotide sequence ID" value="NZ_NVPQ01000053.1"/>
</dbReference>
<dbReference type="InterPro" id="IPR020846">
    <property type="entry name" value="MFS_dom"/>
</dbReference>
<feature type="transmembrane region" description="Helical" evidence="7">
    <location>
        <begin position="217"/>
        <end position="239"/>
    </location>
</feature>
<dbReference type="GO" id="GO:0022857">
    <property type="term" value="F:transmembrane transporter activity"/>
    <property type="evidence" value="ECO:0007669"/>
    <property type="project" value="InterPro"/>
</dbReference>
<feature type="transmembrane region" description="Helical" evidence="7">
    <location>
        <begin position="100"/>
        <end position="121"/>
    </location>
</feature>
<evidence type="ECO:0000256" key="2">
    <source>
        <dbReference type="ARBA" id="ARBA00022448"/>
    </source>
</evidence>
<evidence type="ECO:0000256" key="5">
    <source>
        <dbReference type="ARBA" id="ARBA00022989"/>
    </source>
</evidence>
<organism evidence="9 10">
    <name type="scientific">Bacillus wiedmannii</name>
    <dbReference type="NCBI Taxonomy" id="1890302"/>
    <lineage>
        <taxon>Bacteria</taxon>
        <taxon>Bacillati</taxon>
        <taxon>Bacillota</taxon>
        <taxon>Bacilli</taxon>
        <taxon>Bacillales</taxon>
        <taxon>Bacillaceae</taxon>
        <taxon>Bacillus</taxon>
        <taxon>Bacillus cereus group</taxon>
    </lineage>
</organism>